<evidence type="ECO:0000259" key="1">
    <source>
        <dbReference type="SMART" id="SM00873"/>
    </source>
</evidence>
<dbReference type="EMBL" id="JBHLUU010000100">
    <property type="protein sequence ID" value="MFC0476336.1"/>
    <property type="molecule type" value="Genomic_DNA"/>
</dbReference>
<dbReference type="InterPro" id="IPR020825">
    <property type="entry name" value="Phe-tRNA_synthase-like_B3/B4"/>
</dbReference>
<gene>
    <name evidence="2" type="ORF">ACFFHF_14050</name>
</gene>
<dbReference type="PANTHER" id="PTHR39209">
    <property type="match status" value="1"/>
</dbReference>
<dbReference type="SUPFAM" id="SSF56037">
    <property type="entry name" value="PheT/TilS domain"/>
    <property type="match status" value="1"/>
</dbReference>
<dbReference type="Proteomes" id="UP001589738">
    <property type="component" value="Unassembled WGS sequence"/>
</dbReference>
<dbReference type="RefSeq" id="WP_377058437.1">
    <property type="nucleotide sequence ID" value="NZ_JBHLUU010000100.1"/>
</dbReference>
<accession>A0ABV6KSM2</accession>
<dbReference type="PANTHER" id="PTHR39209:SF2">
    <property type="entry name" value="CYTOPLASMIC PROTEIN"/>
    <property type="match status" value="1"/>
</dbReference>
<reference evidence="2 3" key="1">
    <citation type="submission" date="2024-09" db="EMBL/GenBank/DDBJ databases">
        <authorList>
            <person name="Sun Q."/>
            <person name="Mori K."/>
        </authorList>
    </citation>
    <scope>NUCLEOTIDE SEQUENCE [LARGE SCALE GENOMIC DNA]</scope>
    <source>
        <strain evidence="2 3">CGMCC 1.9126</strain>
    </source>
</reference>
<comment type="caution">
    <text evidence="2">The sequence shown here is derived from an EMBL/GenBank/DDBJ whole genome shotgun (WGS) entry which is preliminary data.</text>
</comment>
<dbReference type="Pfam" id="PF03483">
    <property type="entry name" value="B3_4"/>
    <property type="match status" value="1"/>
</dbReference>
<dbReference type="SMART" id="SM00873">
    <property type="entry name" value="B3_4"/>
    <property type="match status" value="1"/>
</dbReference>
<organism evidence="2 3">
    <name type="scientific">Robertmurraya beringensis</name>
    <dbReference type="NCBI Taxonomy" id="641660"/>
    <lineage>
        <taxon>Bacteria</taxon>
        <taxon>Bacillati</taxon>
        <taxon>Bacillota</taxon>
        <taxon>Bacilli</taxon>
        <taxon>Bacillales</taxon>
        <taxon>Bacillaceae</taxon>
        <taxon>Robertmurraya</taxon>
    </lineage>
</organism>
<dbReference type="Gene3D" id="3.50.40.10">
    <property type="entry name" value="Phenylalanyl-trna Synthetase, Chain B, domain 3"/>
    <property type="match status" value="1"/>
</dbReference>
<evidence type="ECO:0000313" key="3">
    <source>
        <dbReference type="Proteomes" id="UP001589738"/>
    </source>
</evidence>
<name>A0ABV6KSM2_9BACI</name>
<proteinExistence type="predicted"/>
<dbReference type="InterPro" id="IPR005146">
    <property type="entry name" value="B3/B4_tRNA-bd"/>
</dbReference>
<feature type="domain" description="B3/B4 tRNA-binding" evidence="1">
    <location>
        <begin position="62"/>
        <end position="212"/>
    </location>
</feature>
<keyword evidence="3" id="KW-1185">Reference proteome</keyword>
<protein>
    <submittedName>
        <fullName evidence="2">B3/4 domain-containing protein</fullName>
    </submittedName>
</protein>
<evidence type="ECO:0000313" key="2">
    <source>
        <dbReference type="EMBL" id="MFC0476336.1"/>
    </source>
</evidence>
<sequence length="222" mass="25113">MEISISPELLSLVPGFKMGVITYKDIDVGSSPQMLKGRLQLFQESLFFDLEEKQLSDLKGISEWRSIFKKTGKDPNRYRHSAEALYRRVKKQNYIQSINSATDLNNFLSLKYEIPLGIYDTSQLIEDIMIRLGSEDEVYEGLNGRSNSLYQLIISADKKGGFGSPYVDSLRSAVTESTRNALHLIYLRPSITMDEGQLLTQSIMNMFIQIHGGVGECRVIGE</sequence>